<feature type="domain" description="NAD-glutamate dehydrogenase ACT2" evidence="4">
    <location>
        <begin position="409"/>
        <end position="498"/>
    </location>
</feature>
<dbReference type="Pfam" id="PF21077">
    <property type="entry name" value="GDH_ACT3"/>
    <property type="match status" value="1"/>
</dbReference>
<reference evidence="6" key="1">
    <citation type="submission" date="2018-06" db="EMBL/GenBank/DDBJ databases">
        <authorList>
            <person name="Zhirakovskaya E."/>
        </authorList>
    </citation>
    <scope>NUCLEOTIDE SEQUENCE</scope>
</reference>
<proteinExistence type="predicted"/>
<dbReference type="InterPro" id="IPR028971">
    <property type="entry name" value="NAD-GDH_cat"/>
</dbReference>
<dbReference type="GO" id="GO:0004069">
    <property type="term" value="F:L-aspartate:2-oxoglutarate aminotransferase activity"/>
    <property type="evidence" value="ECO:0007669"/>
    <property type="project" value="InterPro"/>
</dbReference>
<feature type="domain" description="NAD-glutamate dehydrogenase catalytic" evidence="1">
    <location>
        <begin position="735"/>
        <end position="1229"/>
    </location>
</feature>
<dbReference type="Pfam" id="PF21075">
    <property type="entry name" value="GDH_ACT1"/>
    <property type="match status" value="1"/>
</dbReference>
<dbReference type="PIRSF" id="PIRSF036761">
    <property type="entry name" value="GDH_Mll4104"/>
    <property type="match status" value="1"/>
</dbReference>
<dbReference type="SUPFAM" id="SSF51735">
    <property type="entry name" value="NAD(P)-binding Rossmann-fold domains"/>
    <property type="match status" value="1"/>
</dbReference>
<dbReference type="InterPro" id="IPR049062">
    <property type="entry name" value="NAD_Glu_DH_ACT2"/>
</dbReference>
<dbReference type="Pfam" id="PF21079">
    <property type="entry name" value="GDH_HM2"/>
    <property type="match status" value="1"/>
</dbReference>
<dbReference type="SUPFAM" id="SSF53223">
    <property type="entry name" value="Aminoacid dehydrogenase-like, N-terminal domain"/>
    <property type="match status" value="1"/>
</dbReference>
<dbReference type="Pfam" id="PF21074">
    <property type="entry name" value="GDH_C"/>
    <property type="match status" value="1"/>
</dbReference>
<dbReference type="InterPro" id="IPR049058">
    <property type="entry name" value="NAD_Glu_DH_HM2"/>
</dbReference>
<evidence type="ECO:0000259" key="4">
    <source>
        <dbReference type="Pfam" id="PF21076"/>
    </source>
</evidence>
<evidence type="ECO:0000259" key="1">
    <source>
        <dbReference type="Pfam" id="PF05088"/>
    </source>
</evidence>
<sequence>MAVRSQVELRSLLKRIEKAVAVRKSKTPDLAVYTNQFFSTAAVEDLLAFSDDDLAFIADNSLGFLKDRMRGRHKVRVFNPKTVSARDGQPFTVLEIVNDDMPFLVESVLGELAERGLEVQLLMHPIIMVARGPRGNLKHVLAEGEPTGGEGLRESVIHAHIEYIANSAMRKELEAKFVRILDDTRTVVLDWRSMRTRLDQAVTDYQQTPPPVPVDELAETIQFLQWLGQDHFTLLGMREFTYVGDETSGELVEVEGSDLGLMRDPDLKVLRRGREMVTLTPEVREFLMQPAPLIITKANIKSHVHRRTYMDYVGIKQFDAGGALKGELRVVGLFTSAAYTRSVRAIPFLRRKADLVLRLAGFEPSTHSGRALVNILESYPRDELFQIDIDTLVEIALDIQRLTERPRTRVFVRKDKFDRFVSALVYVPRDAYDTEVRKKIGVILCAHYAGRVSAFYPAYPEGTMARVHFIIGSSQGAFPDVDHEALERDIAVAARNWSDNFHSELKARLSPKRAARIFDTYGTGFPKIYEDTFAPQAGIIDAEKMESLATGSALAPNLWEGGSSEGRLNFRLYHMNAPIALTDRLPILQNMGFRAINERSFEINRKAGGGHECVWLHEIFLALESGGPINFKTAKPLVEEAFLAIWNGKAEDDGYNRLILQINCGWREISVLRGVGKFLQQAGIPFSQDYLAATLYRHHELAKLMLDLFAVRFDPAFSADNDGRDKEATAIVDKIIAGLDAVTVLDEDRIIRRFVNVLQSMLRTNYYQRGKDGAFRPAIAYKLASSKIEGLPKPHPLVEIFVYSPRIEGVHLRFGKIARGGLRWSDRPQDFRTEVLGLVKAQQVKNAVIVPVGSKGGFFPKHLRADMSREDFIAEGIAAYKIFIGSMLDITDNLSGSRVRPPKDVVRRDSDDPYLVVAADKGTATFSDIANGISVERGFWLGDAFASGGSAGYDHKKMGITARGGWEAVKRHFREVDRDIQSEPFTVIGCGDMSGDVFGNGMLLSKQTKLIAAFDHRDIFIDPDPDPKTSYAERRRLFRRDRSSWKDYKPSLISKGGGVFSRSAKSIRLTAEIKRLTGLAQDSVPPAELISALLKAEVDLLWFGGIGTYIRASDETDAQVGDRANDALRITASQLRAKVIGEGANLGITQAARIEFAKNGGRINTDAIDNSAGVNSSDMEVNIKIALSGAVKDGRLTPKARNTFLATMTDQVAAQVLANNYEQTLCISLAESRGATALEFQIRLMKTLEGRELLDRNVEGLPDDVELAERQSRGEGLTRPEHAVLLAWAKIALFNDLVAGPVPDDAYFVSELISYFPPKMRQPYDADIKTHRLKREIVATVLSNSLINLGGSTMMQRMADETGAGIAAITSAFALARDAFCVADLIAEIDALDNKIANVVQYRLYVGVQNLIRRQTVWFLRSIDAESDLGGQVARFRGGIAATAAAIRKTMDAERRAAYKAETASLVDAGVPRALAQRLALLSDLARAPDIVQVAEDTGRDITDVTRAFFEFGEALGIERLLELSDEVVSGGFYDRLALNRTMEQVSAAQRRFAASALSAPGKNASVAGWLRKNRHAVKNTRSSIDELVSTGGVTLAKLAVASAYLTDLAGR</sequence>
<dbReference type="InterPro" id="IPR049056">
    <property type="entry name" value="NAD_Glu_DH_HM3"/>
</dbReference>
<accession>A0A3B0TWE9</accession>
<evidence type="ECO:0000259" key="3">
    <source>
        <dbReference type="Pfam" id="PF21075"/>
    </source>
</evidence>
<dbReference type="Pfam" id="PF05088">
    <property type="entry name" value="Bac_GDH_CD"/>
    <property type="match status" value="1"/>
</dbReference>
<dbReference type="InterPro" id="IPR048381">
    <property type="entry name" value="GDH_C"/>
</dbReference>
<dbReference type="InterPro" id="IPR046346">
    <property type="entry name" value="Aminoacid_DH-like_N_sf"/>
</dbReference>
<evidence type="ECO:0000259" key="5">
    <source>
        <dbReference type="Pfam" id="PF21077"/>
    </source>
</evidence>
<dbReference type="InterPro" id="IPR036291">
    <property type="entry name" value="NAD(P)-bd_dom_sf"/>
</dbReference>
<dbReference type="Gene3D" id="3.40.50.720">
    <property type="entry name" value="NAD(P)-binding Rossmann-like Domain"/>
    <property type="match status" value="1"/>
</dbReference>
<dbReference type="Pfam" id="PF21073">
    <property type="entry name" value="GDH_HM1"/>
    <property type="match status" value="1"/>
</dbReference>
<dbReference type="Pfam" id="PF21076">
    <property type="entry name" value="GDH_ACT2"/>
    <property type="match status" value="1"/>
</dbReference>
<gene>
    <name evidence="6" type="ORF">MNBD_ALPHA09-2021</name>
</gene>
<dbReference type="EMBL" id="UOEM01000055">
    <property type="protein sequence ID" value="VAW12904.1"/>
    <property type="molecule type" value="Genomic_DNA"/>
</dbReference>
<dbReference type="EC" id="1.4.1.2" evidence="6"/>
<feature type="domain" description="NAD-specific glutamate dehydrogenase C-terminal" evidence="2">
    <location>
        <begin position="1274"/>
        <end position="1606"/>
    </location>
</feature>
<dbReference type="InterPro" id="IPR024727">
    <property type="entry name" value="NAD_Glu_DH_N_ACT1"/>
</dbReference>
<protein>
    <submittedName>
        <fullName evidence="6">NAD-specific glutamate dehydrogenase, large form</fullName>
        <ecNumber evidence="6">1.4.1.2</ecNumber>
    </submittedName>
</protein>
<dbReference type="GO" id="GO:0006538">
    <property type="term" value="P:L-glutamate catabolic process"/>
    <property type="evidence" value="ECO:0007669"/>
    <property type="project" value="InterPro"/>
</dbReference>
<name>A0A3B0TWE9_9ZZZZ</name>
<dbReference type="PANTHER" id="PTHR43403:SF1">
    <property type="entry name" value="NAD-SPECIFIC GLUTAMATE DEHYDROGENASE"/>
    <property type="match status" value="1"/>
</dbReference>
<feature type="domain" description="NAD-glutamate dehydrogenase ACT3" evidence="5">
    <location>
        <begin position="562"/>
        <end position="632"/>
    </location>
</feature>
<keyword evidence="6" id="KW-0560">Oxidoreductase</keyword>
<evidence type="ECO:0000313" key="6">
    <source>
        <dbReference type="EMBL" id="VAW12904.1"/>
    </source>
</evidence>
<dbReference type="PANTHER" id="PTHR43403">
    <property type="entry name" value="NAD-SPECIFIC GLUTAMATE DEHYDROGENASE"/>
    <property type="match status" value="1"/>
</dbReference>
<organism evidence="6">
    <name type="scientific">hydrothermal vent metagenome</name>
    <dbReference type="NCBI Taxonomy" id="652676"/>
    <lineage>
        <taxon>unclassified sequences</taxon>
        <taxon>metagenomes</taxon>
        <taxon>ecological metagenomes</taxon>
    </lineage>
</organism>
<evidence type="ECO:0000259" key="2">
    <source>
        <dbReference type="Pfam" id="PF21074"/>
    </source>
</evidence>
<dbReference type="GO" id="GO:0004352">
    <property type="term" value="F:glutamate dehydrogenase (NAD+) activity"/>
    <property type="evidence" value="ECO:0007669"/>
    <property type="project" value="UniProtKB-EC"/>
</dbReference>
<dbReference type="Pfam" id="PF21078">
    <property type="entry name" value="GDH_HM3"/>
    <property type="match status" value="1"/>
</dbReference>
<feature type="domain" description="NAD-glutamate dehydrogenase N-terminal ACT1" evidence="3">
    <location>
        <begin position="34"/>
        <end position="176"/>
    </location>
</feature>
<dbReference type="InterPro" id="IPR049059">
    <property type="entry name" value="NAD_Glu_DH_HM1"/>
</dbReference>
<dbReference type="InterPro" id="IPR049064">
    <property type="entry name" value="NAD_Glu_DH_ACT3"/>
</dbReference>
<dbReference type="InterPro" id="IPR007780">
    <property type="entry name" value="NAD_Glu_DH_bac"/>
</dbReference>